<dbReference type="RefSeq" id="WP_141345996.1">
    <property type="nucleotide sequence ID" value="NZ_BJLF01000011.1"/>
</dbReference>
<dbReference type="EMBL" id="BJLF01000011">
    <property type="protein sequence ID" value="GEA51545.1"/>
    <property type="molecule type" value="Genomic_DNA"/>
</dbReference>
<keyword evidence="3" id="KW-1185">Reference proteome</keyword>
<gene>
    <name evidence="2" type="ORF">VIN01S_23490</name>
</gene>
<reference evidence="2 3" key="1">
    <citation type="submission" date="2019-06" db="EMBL/GenBank/DDBJ databases">
        <title>Whole genome shotgun sequence of Vibrio inusitatus NBRC 102082.</title>
        <authorList>
            <person name="Hosoyama A."/>
            <person name="Uohara A."/>
            <person name="Ohji S."/>
            <person name="Ichikawa N."/>
        </authorList>
    </citation>
    <scope>NUCLEOTIDE SEQUENCE [LARGE SCALE GENOMIC DNA]</scope>
    <source>
        <strain evidence="2 3">NBRC 102082</strain>
    </source>
</reference>
<feature type="compositionally biased region" description="Basic and acidic residues" evidence="1">
    <location>
        <begin position="9"/>
        <end position="40"/>
    </location>
</feature>
<feature type="compositionally biased region" description="Basic residues" evidence="1">
    <location>
        <begin position="41"/>
        <end position="66"/>
    </location>
</feature>
<feature type="region of interest" description="Disordered" evidence="1">
    <location>
        <begin position="1"/>
        <end position="73"/>
    </location>
</feature>
<dbReference type="OrthoDB" id="5879644at2"/>
<name>A0A4Y3HWZ4_9VIBR</name>
<organism evidence="2 3">
    <name type="scientific">Vibrio inusitatus NBRC 102082</name>
    <dbReference type="NCBI Taxonomy" id="1219070"/>
    <lineage>
        <taxon>Bacteria</taxon>
        <taxon>Pseudomonadati</taxon>
        <taxon>Pseudomonadota</taxon>
        <taxon>Gammaproteobacteria</taxon>
        <taxon>Vibrionales</taxon>
        <taxon>Vibrionaceae</taxon>
        <taxon>Vibrio</taxon>
    </lineage>
</organism>
<protein>
    <submittedName>
        <fullName evidence="2">Uncharacterized protein</fullName>
    </submittedName>
</protein>
<dbReference type="Proteomes" id="UP000318717">
    <property type="component" value="Unassembled WGS sequence"/>
</dbReference>
<proteinExistence type="predicted"/>
<comment type="caution">
    <text evidence="2">The sequence shown here is derived from an EMBL/GenBank/DDBJ whole genome shotgun (WGS) entry which is preliminary data.</text>
</comment>
<evidence type="ECO:0000256" key="1">
    <source>
        <dbReference type="SAM" id="MobiDB-lite"/>
    </source>
</evidence>
<evidence type="ECO:0000313" key="3">
    <source>
        <dbReference type="Proteomes" id="UP000318717"/>
    </source>
</evidence>
<evidence type="ECO:0000313" key="2">
    <source>
        <dbReference type="EMBL" id="GEA51545.1"/>
    </source>
</evidence>
<accession>A0A4Y3HWZ4</accession>
<dbReference type="AlphaFoldDB" id="A0A4Y3HWZ4"/>
<sequence>MSTQHTKSATHEKMIREYGTEVEHKHNKDHLEYKDKESQLHRHLHGGHTAHKPSHHHHKTAHHHTHQHTEGDQ</sequence>